<sequence length="227" mass="25713">MISRLHSELENDCSLHESSTNRISNDTVAIHDPPSGPEMSNSETYLVVGLNPTVPETSTDSEVSSSQEDPLVLRENMSHASNNSQDPSAVLSHADYHGDQLSTNENFKKFDDNVPEDSNSDDFKLNGVYPHYLVSLTRFPVQYVLNAVKLIVIWVYEDPKLFRGGGWTRKILKSGSLKKGRCWDTQKNIPIYILLRLMLSLDLEWKFPIGPYLFHLSNIVQMLFSIL</sequence>
<feature type="region of interest" description="Disordered" evidence="1">
    <location>
        <begin position="16"/>
        <end position="42"/>
    </location>
</feature>
<dbReference type="EMBL" id="UZAI01000501">
    <property type="protein sequence ID" value="VDO53697.1"/>
    <property type="molecule type" value="Genomic_DNA"/>
</dbReference>
<gene>
    <name evidence="2" type="ORF">SMRZ_LOCUS2043</name>
</gene>
<accession>A0A183LE18</accession>
<evidence type="ECO:0000313" key="3">
    <source>
        <dbReference type="Proteomes" id="UP000277204"/>
    </source>
</evidence>
<dbReference type="Proteomes" id="UP000277204">
    <property type="component" value="Unassembled WGS sequence"/>
</dbReference>
<evidence type="ECO:0000256" key="1">
    <source>
        <dbReference type="SAM" id="MobiDB-lite"/>
    </source>
</evidence>
<reference evidence="2 3" key="1">
    <citation type="submission" date="2018-11" db="EMBL/GenBank/DDBJ databases">
        <authorList>
            <consortium name="Pathogen Informatics"/>
        </authorList>
    </citation>
    <scope>NUCLEOTIDE SEQUENCE [LARGE SCALE GENOMIC DNA]</scope>
    <source>
        <strain evidence="2 3">Zambia</strain>
    </source>
</reference>
<dbReference type="AlphaFoldDB" id="A0A183LE18"/>
<keyword evidence="3" id="KW-1185">Reference proteome</keyword>
<evidence type="ECO:0000313" key="2">
    <source>
        <dbReference type="EMBL" id="VDO53697.1"/>
    </source>
</evidence>
<organism evidence="2 3">
    <name type="scientific">Schistosoma margrebowiei</name>
    <dbReference type="NCBI Taxonomy" id="48269"/>
    <lineage>
        <taxon>Eukaryota</taxon>
        <taxon>Metazoa</taxon>
        <taxon>Spiralia</taxon>
        <taxon>Lophotrochozoa</taxon>
        <taxon>Platyhelminthes</taxon>
        <taxon>Trematoda</taxon>
        <taxon>Digenea</taxon>
        <taxon>Strigeidida</taxon>
        <taxon>Schistosomatoidea</taxon>
        <taxon>Schistosomatidae</taxon>
        <taxon>Schistosoma</taxon>
    </lineage>
</organism>
<proteinExistence type="predicted"/>
<name>A0A183LE18_9TREM</name>
<protein>
    <submittedName>
        <fullName evidence="2">Uncharacterized protein</fullName>
    </submittedName>
</protein>
<feature type="compositionally biased region" description="Polar residues" evidence="1">
    <location>
        <begin position="16"/>
        <end position="27"/>
    </location>
</feature>